<feature type="compositionally biased region" description="Basic and acidic residues" evidence="1">
    <location>
        <begin position="55"/>
        <end position="64"/>
    </location>
</feature>
<gene>
    <name evidence="2" type="ORF">SAMN05421872_103220</name>
</gene>
<name>A0A1G6NDL0_9ACTN</name>
<dbReference type="Proteomes" id="UP000199034">
    <property type="component" value="Unassembled WGS sequence"/>
</dbReference>
<protein>
    <submittedName>
        <fullName evidence="2">Uncharacterized protein</fullName>
    </submittedName>
</protein>
<feature type="region of interest" description="Disordered" evidence="1">
    <location>
        <begin position="55"/>
        <end position="93"/>
    </location>
</feature>
<evidence type="ECO:0000313" key="2">
    <source>
        <dbReference type="EMBL" id="SDC65862.1"/>
    </source>
</evidence>
<dbReference type="AlphaFoldDB" id="A0A1G6NDL0"/>
<evidence type="ECO:0000256" key="1">
    <source>
        <dbReference type="SAM" id="MobiDB-lite"/>
    </source>
</evidence>
<dbReference type="RefSeq" id="WP_090852839.1">
    <property type="nucleotide sequence ID" value="NZ_FMZM01000003.1"/>
</dbReference>
<evidence type="ECO:0000313" key="3">
    <source>
        <dbReference type="Proteomes" id="UP000199034"/>
    </source>
</evidence>
<organism evidence="2 3">
    <name type="scientific">Nocardioides lianchengensis</name>
    <dbReference type="NCBI Taxonomy" id="1045774"/>
    <lineage>
        <taxon>Bacteria</taxon>
        <taxon>Bacillati</taxon>
        <taxon>Actinomycetota</taxon>
        <taxon>Actinomycetes</taxon>
        <taxon>Propionibacteriales</taxon>
        <taxon>Nocardioidaceae</taxon>
        <taxon>Nocardioides</taxon>
    </lineage>
</organism>
<proteinExistence type="predicted"/>
<keyword evidence="3" id="KW-1185">Reference proteome</keyword>
<reference evidence="2 3" key="1">
    <citation type="submission" date="2016-10" db="EMBL/GenBank/DDBJ databases">
        <authorList>
            <person name="de Groot N.N."/>
        </authorList>
    </citation>
    <scope>NUCLEOTIDE SEQUENCE [LARGE SCALE GENOMIC DNA]</scope>
    <source>
        <strain evidence="2 3">CGMCC 4.6858</strain>
    </source>
</reference>
<accession>A0A1G6NDL0</accession>
<dbReference type="OrthoDB" id="3789347at2"/>
<sequence length="93" mass="9969">MVWVLLAVTGGVLALGLVVWASHRMLMAGGDGSTGGDPFGVFVEVFEPARDRANRDLDSREHQAEAVLSPGADDRPVRVDLTTGRATVRRPRS</sequence>
<dbReference type="EMBL" id="FMZM01000003">
    <property type="protein sequence ID" value="SDC65862.1"/>
    <property type="molecule type" value="Genomic_DNA"/>
</dbReference>